<dbReference type="AlphaFoldDB" id="A0A166MVH8"/>
<reference evidence="1 2" key="1">
    <citation type="journal article" date="2016" name="Mol. Biol. Evol.">
        <title>Comparative Genomics of Early-Diverging Mushroom-Forming Fungi Provides Insights into the Origins of Lignocellulose Decay Capabilities.</title>
        <authorList>
            <person name="Nagy L.G."/>
            <person name="Riley R."/>
            <person name="Tritt A."/>
            <person name="Adam C."/>
            <person name="Daum C."/>
            <person name="Floudas D."/>
            <person name="Sun H."/>
            <person name="Yadav J.S."/>
            <person name="Pangilinan J."/>
            <person name="Larsson K.H."/>
            <person name="Matsuura K."/>
            <person name="Barry K."/>
            <person name="Labutti K."/>
            <person name="Kuo R."/>
            <person name="Ohm R.A."/>
            <person name="Bhattacharya S.S."/>
            <person name="Shirouzu T."/>
            <person name="Yoshinaga Y."/>
            <person name="Martin F.M."/>
            <person name="Grigoriev I.V."/>
            <person name="Hibbett D.S."/>
        </authorList>
    </citation>
    <scope>NUCLEOTIDE SEQUENCE [LARGE SCALE GENOMIC DNA]</scope>
    <source>
        <strain evidence="1 2">HHB12029</strain>
    </source>
</reference>
<dbReference type="EMBL" id="KV426891">
    <property type="protein sequence ID" value="KZV78453.1"/>
    <property type="molecule type" value="Genomic_DNA"/>
</dbReference>
<protein>
    <submittedName>
        <fullName evidence="1">Uncharacterized protein</fullName>
    </submittedName>
</protein>
<dbReference type="InParanoid" id="A0A166MVH8"/>
<keyword evidence="2" id="KW-1185">Reference proteome</keyword>
<sequence>MAWGKRNLDHEFYEEVAFRVPALSSSGSPSSEYTAKFLRVGDIQYFTELVREENNLVLAAVNSAINRYAAPRWSPTWSLGSSIIVGQTGVGKSMCLRLALVERLLDGQQTIYLDEVAHVFAVYTTSGCRLFRTVDPSGTLQHSSPLIQTHAADILRSDCFTTAALIDSDPARPQPPLWVVSLGDVWVNVQASSTPPLDYAINSEWAHETRADTIWMDVWSWPEVYAACVHLYGFDSERLERVCEVFFSATPTLEHCVEFSESPTTVKLLRRNVHLSAKAFVSTPNGLFLTRKLLRTYKEPEEISTSDWASVNRHAAHCTWLYAVLDPNSHDDHRGRATSTVTTRDVRPYII</sequence>
<proteinExistence type="predicted"/>
<dbReference type="Proteomes" id="UP000077266">
    <property type="component" value="Unassembled WGS sequence"/>
</dbReference>
<evidence type="ECO:0000313" key="2">
    <source>
        <dbReference type="Proteomes" id="UP000077266"/>
    </source>
</evidence>
<accession>A0A166MVH8</accession>
<name>A0A166MVH8_EXIGL</name>
<gene>
    <name evidence="1" type="ORF">EXIGLDRAFT_783809</name>
</gene>
<organism evidence="1 2">
    <name type="scientific">Exidia glandulosa HHB12029</name>
    <dbReference type="NCBI Taxonomy" id="1314781"/>
    <lineage>
        <taxon>Eukaryota</taxon>
        <taxon>Fungi</taxon>
        <taxon>Dikarya</taxon>
        <taxon>Basidiomycota</taxon>
        <taxon>Agaricomycotina</taxon>
        <taxon>Agaricomycetes</taxon>
        <taxon>Auriculariales</taxon>
        <taxon>Exidiaceae</taxon>
        <taxon>Exidia</taxon>
    </lineage>
</organism>
<evidence type="ECO:0000313" key="1">
    <source>
        <dbReference type="EMBL" id="KZV78453.1"/>
    </source>
</evidence>